<name>S8BKX1_DACHA</name>
<evidence type="ECO:0000313" key="10">
    <source>
        <dbReference type="Proteomes" id="UP000015100"/>
    </source>
</evidence>
<comment type="subcellular location">
    <subcellularLocation>
        <location evidence="1">Membrane</location>
        <topology evidence="1">Multi-pass membrane protein</topology>
    </subcellularLocation>
</comment>
<evidence type="ECO:0000256" key="2">
    <source>
        <dbReference type="ARBA" id="ARBA00022692"/>
    </source>
</evidence>
<evidence type="ECO:0000259" key="8">
    <source>
        <dbReference type="Pfam" id="PF20684"/>
    </source>
</evidence>
<feature type="compositionally biased region" description="Polar residues" evidence="6">
    <location>
        <begin position="387"/>
        <end position="397"/>
    </location>
</feature>
<evidence type="ECO:0000256" key="5">
    <source>
        <dbReference type="ARBA" id="ARBA00038359"/>
    </source>
</evidence>
<dbReference type="EMBL" id="AQGS01000439">
    <property type="protein sequence ID" value="EPS40048.1"/>
    <property type="molecule type" value="Genomic_DNA"/>
</dbReference>
<keyword evidence="2 7" id="KW-0812">Transmembrane</keyword>
<evidence type="ECO:0000256" key="1">
    <source>
        <dbReference type="ARBA" id="ARBA00004141"/>
    </source>
</evidence>
<dbReference type="Proteomes" id="UP000015100">
    <property type="component" value="Unassembled WGS sequence"/>
</dbReference>
<dbReference type="OrthoDB" id="5329176at2759"/>
<evidence type="ECO:0000313" key="9">
    <source>
        <dbReference type="EMBL" id="EPS40048.1"/>
    </source>
</evidence>
<evidence type="ECO:0000256" key="7">
    <source>
        <dbReference type="SAM" id="Phobius"/>
    </source>
</evidence>
<dbReference type="Pfam" id="PF20684">
    <property type="entry name" value="Fung_rhodopsin"/>
    <property type="match status" value="1"/>
</dbReference>
<dbReference type="PANTHER" id="PTHR33048:SF158">
    <property type="entry name" value="MEMBRANE PROTEIN PTH11-LIKE, PUTATIVE-RELATED"/>
    <property type="match status" value="1"/>
</dbReference>
<gene>
    <name evidence="9" type="ORF">H072_6169</name>
</gene>
<proteinExistence type="inferred from homology"/>
<keyword evidence="10" id="KW-1185">Reference proteome</keyword>
<feature type="transmembrane region" description="Helical" evidence="7">
    <location>
        <begin position="139"/>
        <end position="160"/>
    </location>
</feature>
<reference evidence="10" key="2">
    <citation type="submission" date="2013-04" db="EMBL/GenBank/DDBJ databases">
        <title>Genomic mechanisms accounting for the adaptation to parasitism in nematode-trapping fungi.</title>
        <authorList>
            <person name="Ahren D.G."/>
        </authorList>
    </citation>
    <scope>NUCLEOTIDE SEQUENCE [LARGE SCALE GENOMIC DNA]</scope>
    <source>
        <strain evidence="10">CBS 200.50</strain>
    </source>
</reference>
<feature type="region of interest" description="Disordered" evidence="6">
    <location>
        <begin position="387"/>
        <end position="409"/>
    </location>
</feature>
<keyword evidence="4 7" id="KW-0472">Membrane</keyword>
<dbReference type="PANTHER" id="PTHR33048">
    <property type="entry name" value="PTH11-LIKE INTEGRAL MEMBRANE PROTEIN (AFU_ORTHOLOGUE AFUA_5G11245)"/>
    <property type="match status" value="1"/>
</dbReference>
<sequence>MAEKWDAYGGGLEKPGVYHKQNFALAVVAGTPIISLAFTALRLHAKRKSGWGWDDFTISFATLISIIIIYPSWAYIKMWHFGIHIWDVNQRRLEAPMDQNYKMTIWFNVCNAFILPLVKASILLLLLRIVGVIGGVRRFVYGVFMVNALSCVIIAVFLLFQCPMRSGNKWHDRTFGNLHCAGRIVTGRVIIFQVCINMFTDLLIFPIPCYLTWKLQKASLRNRLIVVFLFSLSLGVTAIGAAKIYYTYRDRLYVSAPDDWTWDIVFTINHWENCVAIVVACVPSLRVLILRWLGKEENTYAGSGVSPIRITGGNAAPSQTQKSARESFLQKLRPPGKKRGLYDTTIGDQTIDLENCVVKTRFDETIMEEDQDGISCNSKTDMYYSRSESVSTTNMNETIEKPAAAASKS</sequence>
<feature type="transmembrane region" description="Helical" evidence="7">
    <location>
        <begin position="225"/>
        <end position="248"/>
    </location>
</feature>
<feature type="domain" description="Rhodopsin" evidence="8">
    <location>
        <begin position="44"/>
        <end position="289"/>
    </location>
</feature>
<dbReference type="eggNOG" id="ENOG502SN0C">
    <property type="taxonomic scope" value="Eukaryota"/>
</dbReference>
<feature type="transmembrane region" description="Helical" evidence="7">
    <location>
        <begin position="23"/>
        <end position="44"/>
    </location>
</feature>
<protein>
    <recommendedName>
        <fullName evidence="8">Rhodopsin domain-containing protein</fullName>
    </recommendedName>
</protein>
<dbReference type="HOGENOM" id="CLU_049770_0_0_1"/>
<feature type="transmembrane region" description="Helical" evidence="7">
    <location>
        <begin position="56"/>
        <end position="76"/>
    </location>
</feature>
<feature type="transmembrane region" description="Helical" evidence="7">
    <location>
        <begin position="105"/>
        <end position="127"/>
    </location>
</feature>
<dbReference type="GO" id="GO:0016020">
    <property type="term" value="C:membrane"/>
    <property type="evidence" value="ECO:0007669"/>
    <property type="project" value="UniProtKB-SubCell"/>
</dbReference>
<dbReference type="InterPro" id="IPR052337">
    <property type="entry name" value="SAT4-like"/>
</dbReference>
<evidence type="ECO:0000256" key="4">
    <source>
        <dbReference type="ARBA" id="ARBA00023136"/>
    </source>
</evidence>
<organism evidence="9 10">
    <name type="scientific">Dactylellina haptotyla (strain CBS 200.50)</name>
    <name type="common">Nematode-trapping fungus</name>
    <name type="synonym">Monacrosporium haptotylum</name>
    <dbReference type="NCBI Taxonomy" id="1284197"/>
    <lineage>
        <taxon>Eukaryota</taxon>
        <taxon>Fungi</taxon>
        <taxon>Dikarya</taxon>
        <taxon>Ascomycota</taxon>
        <taxon>Pezizomycotina</taxon>
        <taxon>Orbiliomycetes</taxon>
        <taxon>Orbiliales</taxon>
        <taxon>Orbiliaceae</taxon>
        <taxon>Dactylellina</taxon>
    </lineage>
</organism>
<feature type="transmembrane region" description="Helical" evidence="7">
    <location>
        <begin position="190"/>
        <end position="213"/>
    </location>
</feature>
<keyword evidence="3 7" id="KW-1133">Transmembrane helix</keyword>
<accession>S8BKX1</accession>
<dbReference type="AlphaFoldDB" id="S8BKX1"/>
<comment type="similarity">
    <text evidence="5">Belongs to the SAT4 family.</text>
</comment>
<reference evidence="9 10" key="1">
    <citation type="journal article" date="2013" name="PLoS Genet.">
        <title>Genomic mechanisms accounting for the adaptation to parasitism in nematode-trapping fungi.</title>
        <authorList>
            <person name="Meerupati T."/>
            <person name="Andersson K.M."/>
            <person name="Friman E."/>
            <person name="Kumar D."/>
            <person name="Tunlid A."/>
            <person name="Ahren D."/>
        </authorList>
    </citation>
    <scope>NUCLEOTIDE SEQUENCE [LARGE SCALE GENOMIC DNA]</scope>
    <source>
        <strain evidence="9 10">CBS 200.50</strain>
    </source>
</reference>
<dbReference type="InterPro" id="IPR049326">
    <property type="entry name" value="Rhodopsin_dom_fungi"/>
</dbReference>
<feature type="transmembrane region" description="Helical" evidence="7">
    <location>
        <begin position="268"/>
        <end position="289"/>
    </location>
</feature>
<evidence type="ECO:0000256" key="3">
    <source>
        <dbReference type="ARBA" id="ARBA00022989"/>
    </source>
</evidence>
<comment type="caution">
    <text evidence="9">The sequence shown here is derived from an EMBL/GenBank/DDBJ whole genome shotgun (WGS) entry which is preliminary data.</text>
</comment>
<evidence type="ECO:0000256" key="6">
    <source>
        <dbReference type="SAM" id="MobiDB-lite"/>
    </source>
</evidence>